<name>A0A2P5YCM8_GOSBA</name>
<keyword evidence="1" id="KW-0732">Signal</keyword>
<evidence type="ECO:0000313" key="2">
    <source>
        <dbReference type="EMBL" id="PPS13316.1"/>
    </source>
</evidence>
<dbReference type="AlphaFoldDB" id="A0A2P5YCM8"/>
<evidence type="ECO:0000256" key="1">
    <source>
        <dbReference type="SAM" id="SignalP"/>
    </source>
</evidence>
<evidence type="ECO:0008006" key="4">
    <source>
        <dbReference type="Google" id="ProtNLM"/>
    </source>
</evidence>
<dbReference type="EMBL" id="KZ663363">
    <property type="protein sequence ID" value="PPS13316.1"/>
    <property type="molecule type" value="Genomic_DNA"/>
</dbReference>
<feature type="signal peptide" evidence="1">
    <location>
        <begin position="1"/>
        <end position="16"/>
    </location>
</feature>
<evidence type="ECO:0000313" key="3">
    <source>
        <dbReference type="Proteomes" id="UP000239757"/>
    </source>
</evidence>
<accession>A0A2P5YCM8</accession>
<feature type="chain" id="PRO_5015121069" description="Leucine-rich repeat-containing N-terminal plant-type domain-containing protein" evidence="1">
    <location>
        <begin position="17"/>
        <end position="134"/>
    </location>
</feature>
<organism evidence="2 3">
    <name type="scientific">Gossypium barbadense</name>
    <name type="common">Sea Island cotton</name>
    <name type="synonym">Hibiscus barbadensis</name>
    <dbReference type="NCBI Taxonomy" id="3634"/>
    <lineage>
        <taxon>Eukaryota</taxon>
        <taxon>Viridiplantae</taxon>
        <taxon>Streptophyta</taxon>
        <taxon>Embryophyta</taxon>
        <taxon>Tracheophyta</taxon>
        <taxon>Spermatophyta</taxon>
        <taxon>Magnoliopsida</taxon>
        <taxon>eudicotyledons</taxon>
        <taxon>Gunneridae</taxon>
        <taxon>Pentapetalae</taxon>
        <taxon>rosids</taxon>
        <taxon>malvids</taxon>
        <taxon>Malvales</taxon>
        <taxon>Malvaceae</taxon>
        <taxon>Malvoideae</taxon>
        <taxon>Gossypium</taxon>
    </lineage>
</organism>
<proteinExistence type="predicted"/>
<protein>
    <recommendedName>
        <fullName evidence="4">Leucine-rich repeat-containing N-terminal plant-type domain-containing protein</fullName>
    </recommendedName>
</protein>
<gene>
    <name evidence="2" type="ORF">GOBAR_AA07312</name>
</gene>
<reference evidence="2 3" key="1">
    <citation type="submission" date="2015-01" db="EMBL/GenBank/DDBJ databases">
        <title>Genome of allotetraploid Gossypium barbadense reveals genomic plasticity and fiber elongation in cotton evolution.</title>
        <authorList>
            <person name="Chen X."/>
            <person name="Liu X."/>
            <person name="Zhao B."/>
            <person name="Zheng H."/>
            <person name="Hu Y."/>
            <person name="Lu G."/>
            <person name="Yang C."/>
            <person name="Chen J."/>
            <person name="Shan C."/>
            <person name="Zhang L."/>
            <person name="Zhou Y."/>
            <person name="Wang L."/>
            <person name="Guo W."/>
            <person name="Bai Y."/>
            <person name="Ruan J."/>
            <person name="Shangguan X."/>
            <person name="Mao Y."/>
            <person name="Jiang J."/>
            <person name="Zhu Y."/>
            <person name="Lei J."/>
            <person name="Kang H."/>
            <person name="Chen S."/>
            <person name="He X."/>
            <person name="Wang R."/>
            <person name="Wang Y."/>
            <person name="Chen J."/>
            <person name="Wang L."/>
            <person name="Yu S."/>
            <person name="Wang B."/>
            <person name="Wei J."/>
            <person name="Song S."/>
            <person name="Lu X."/>
            <person name="Gao Z."/>
            <person name="Gu W."/>
            <person name="Deng X."/>
            <person name="Ma D."/>
            <person name="Wang S."/>
            <person name="Liang W."/>
            <person name="Fang L."/>
            <person name="Cai C."/>
            <person name="Zhu X."/>
            <person name="Zhou B."/>
            <person name="Zhang Y."/>
            <person name="Chen Z."/>
            <person name="Xu S."/>
            <person name="Zhu R."/>
            <person name="Wang S."/>
            <person name="Zhang T."/>
            <person name="Zhao G."/>
        </authorList>
    </citation>
    <scope>NUCLEOTIDE SEQUENCE [LARGE SCALE GENOMIC DNA]</scope>
    <source>
        <strain evidence="3">cv. Xinhai21</strain>
        <tissue evidence="2">Leaf</tissue>
    </source>
</reference>
<sequence>MALFLTISLILGILQATILLISFDTTVSIADPSPLESKAISLLESGWWSNHSSNTSQRCQCPAITCNTAESITKIDLSDAPNIEVAYRFGNQNQQNKTTLRLRPTLLNELQFCTPFCFPYCIRNVRITIYEPEP</sequence>
<dbReference type="OrthoDB" id="2105857at2759"/>
<dbReference type="Proteomes" id="UP000239757">
    <property type="component" value="Unassembled WGS sequence"/>
</dbReference>